<dbReference type="InterPro" id="IPR013517">
    <property type="entry name" value="FG-GAP"/>
</dbReference>
<keyword evidence="20" id="KW-1185">Reference proteome</keyword>
<evidence type="ECO:0000256" key="2">
    <source>
        <dbReference type="ARBA" id="ARBA00008054"/>
    </source>
</evidence>
<organism evidence="19 20">
    <name type="scientific">Brenthis ino</name>
    <name type="common">lesser marbled fritillary</name>
    <dbReference type="NCBI Taxonomy" id="405034"/>
    <lineage>
        <taxon>Eukaryota</taxon>
        <taxon>Metazoa</taxon>
        <taxon>Ecdysozoa</taxon>
        <taxon>Arthropoda</taxon>
        <taxon>Hexapoda</taxon>
        <taxon>Insecta</taxon>
        <taxon>Pterygota</taxon>
        <taxon>Neoptera</taxon>
        <taxon>Endopterygota</taxon>
        <taxon>Lepidoptera</taxon>
        <taxon>Glossata</taxon>
        <taxon>Ditrysia</taxon>
        <taxon>Papilionoidea</taxon>
        <taxon>Nymphalidae</taxon>
        <taxon>Heliconiinae</taxon>
        <taxon>Argynnini</taxon>
        <taxon>Brenthis</taxon>
    </lineage>
</organism>
<dbReference type="SMART" id="SM00191">
    <property type="entry name" value="Int_alpha"/>
    <property type="match status" value="5"/>
</dbReference>
<evidence type="ECO:0000256" key="6">
    <source>
        <dbReference type="ARBA" id="ARBA00022889"/>
    </source>
</evidence>
<dbReference type="GO" id="GO:0007229">
    <property type="term" value="P:integrin-mediated signaling pathway"/>
    <property type="evidence" value="ECO:0007669"/>
    <property type="project" value="UniProtKB-KW"/>
</dbReference>
<dbReference type="Pfam" id="PF20805">
    <property type="entry name" value="Integrin_A_Ig_2"/>
    <property type="match status" value="1"/>
</dbReference>
<dbReference type="GO" id="GO:0008305">
    <property type="term" value="C:integrin complex"/>
    <property type="evidence" value="ECO:0007669"/>
    <property type="project" value="InterPro"/>
</dbReference>
<feature type="repeat" description="FG-GAP" evidence="13">
    <location>
        <begin position="302"/>
        <end position="361"/>
    </location>
</feature>
<feature type="region of interest" description="Disordered" evidence="15">
    <location>
        <begin position="1097"/>
        <end position="1118"/>
    </location>
</feature>
<evidence type="ECO:0000256" key="5">
    <source>
        <dbReference type="ARBA" id="ARBA00022737"/>
    </source>
</evidence>
<evidence type="ECO:0000256" key="1">
    <source>
        <dbReference type="ARBA" id="ARBA00004479"/>
    </source>
</evidence>
<keyword evidence="8 14" id="KW-0401">Integrin</keyword>
<evidence type="ECO:0000259" key="16">
    <source>
        <dbReference type="Pfam" id="PF08441"/>
    </source>
</evidence>
<evidence type="ECO:0000313" key="19">
    <source>
        <dbReference type="EMBL" id="CAH0715504.1"/>
    </source>
</evidence>
<dbReference type="PROSITE" id="PS00242">
    <property type="entry name" value="INTEGRIN_ALPHA"/>
    <property type="match status" value="1"/>
</dbReference>
<sequence>MLCSGVLFLCILHCVASFNLEPRIPVIKFGEPGSYFGFSVAEHLTVGSGGEKTSWLLVGAPLGQNLQPNTTKSGALWKCGLSSSPTDCEQIVTDGKRTKYRKLNTSIDSFNLMGPQPDEIKEGQWLGVSVRSQGVGRKAVVCAHRYIRKSGELQFGQGLCYTLSNDLQLIDMWEPCRGRSVQREHEEFGFCQVGTSSSLLEDDTLVLGSPGPYTWRGTIFTQDTNDDLLERDHGVNMAPVEDGASPVEKYSYLGMSVTGASFFGAEPSYAAGAPRAHGTGQVVMFSKRVIADWTRVDVNILNFTLILNGEQFGSSFGYEVASADVNGDGLPDLLVGAPFYFSRDAGGAVYLYLNKKRSLPQEYNVKLTGKPESQFGISIANTGDLNKDGCEDVAIGSPYEGNGVVYIHMGDRTNGLKSKPDQIINAESLPNVMQTFGYSLSGGIDLDNNGYPDLLVGAYENSSVALIRTKPIIDIKTSIRPSNTIINIDPTIQGCTKDPNSNYTCFHFQACCIIKSLVRSAQSNSHELNYFIEAETFPGGRKYSRVFFGSEKSNIVNKTIHLDKDVEDCREHIVYLKNNTRDIQTPIKFQVTYKIVQVQPQYSTEGDLPRIDDYPVLNATARTSFSANFLNDCGLDGVCVSDLVVKPVLQLPKTEDGEAYTLTLGQEEEIKLSITVDNYGESAYEAQLFVQHHASLHYIAANITGKHMICTSVNKTTVSCLLENPYKRQPEGSPAITMRFDARALEDNEPSVVFTAWANSTSKELKPKKPVEVKALVIKNAELLIKGAARPEQVFYGGEVKGESAMTHFDDIGTRVIHTYQVFNEGPWKISSVQVIISWPYQVASENPQGKWLLYPEDVPIVDGEADQSNGQCFIKENQINPLKLTPRPGADEPSLENLEIDPFLSTGKLSVSSSEKEHNSTKITNHIVGYKSGVENKIRRKRDSDIVKAEAYTDKDGQRKHVVNMNCLKKTAKCIQFQCVIYRLGRMQATTITVKARLWNSTLVEDYPRVSHVNIASTAYIHIPEHYNIHQSKHHDDTATVETVAYPDLKISEPSEVPLWVIILSVILGLLVLVILIFVLWKLGFFKRSRPDPTLSGNLEKNHESSPFIGRDRNSMR</sequence>
<evidence type="ECO:0000256" key="15">
    <source>
        <dbReference type="SAM" id="MobiDB-lite"/>
    </source>
</evidence>
<dbReference type="PRINTS" id="PR01185">
    <property type="entry name" value="INTEGRINA"/>
</dbReference>
<feature type="repeat" description="FG-GAP" evidence="13">
    <location>
        <begin position="422"/>
        <end position="484"/>
    </location>
</feature>
<keyword evidence="12" id="KW-0325">Glycoprotein</keyword>
<dbReference type="Gene3D" id="2.60.40.1460">
    <property type="entry name" value="Integrin domains. Chain A, domain 2"/>
    <property type="match status" value="1"/>
</dbReference>
<evidence type="ECO:0000256" key="9">
    <source>
        <dbReference type="ARBA" id="ARBA00023136"/>
    </source>
</evidence>
<evidence type="ECO:0000259" key="17">
    <source>
        <dbReference type="Pfam" id="PF20805"/>
    </source>
</evidence>
<reference evidence="19" key="1">
    <citation type="submission" date="2021-12" db="EMBL/GenBank/DDBJ databases">
        <authorList>
            <person name="Martin H S."/>
        </authorList>
    </citation>
    <scope>NUCLEOTIDE SEQUENCE</scope>
</reference>
<dbReference type="InterPro" id="IPR018184">
    <property type="entry name" value="Integrin_alpha_C_CS"/>
</dbReference>
<dbReference type="FunFam" id="1.20.5.930:FF:000001">
    <property type="entry name" value="Integrin subunit alpha V"/>
    <property type="match status" value="1"/>
</dbReference>
<dbReference type="GO" id="GO:0009897">
    <property type="term" value="C:external side of plasma membrane"/>
    <property type="evidence" value="ECO:0007669"/>
    <property type="project" value="TreeGrafter"/>
</dbReference>
<feature type="domain" description="Integrin alpha third immunoglobulin-like" evidence="18">
    <location>
        <begin position="785"/>
        <end position="1048"/>
    </location>
</feature>
<feature type="repeat" description="FG-GAP" evidence="13">
    <location>
        <begin position="362"/>
        <end position="417"/>
    </location>
</feature>
<dbReference type="AlphaFoldDB" id="A0A8J9U9F0"/>
<dbReference type="GO" id="GO:0005178">
    <property type="term" value="F:integrin binding"/>
    <property type="evidence" value="ECO:0007669"/>
    <property type="project" value="TreeGrafter"/>
</dbReference>
<dbReference type="Pfam" id="PF01839">
    <property type="entry name" value="FG-GAP"/>
    <property type="match status" value="3"/>
</dbReference>
<evidence type="ECO:0000256" key="10">
    <source>
        <dbReference type="ARBA" id="ARBA00023157"/>
    </source>
</evidence>
<dbReference type="PANTHER" id="PTHR23220">
    <property type="entry name" value="INTEGRIN ALPHA"/>
    <property type="match status" value="1"/>
</dbReference>
<name>A0A8J9U9F0_9NEOP</name>
<dbReference type="InterPro" id="IPR032695">
    <property type="entry name" value="Integrin_dom_sf"/>
</dbReference>
<dbReference type="GO" id="GO:0007160">
    <property type="term" value="P:cell-matrix adhesion"/>
    <property type="evidence" value="ECO:0007669"/>
    <property type="project" value="TreeGrafter"/>
</dbReference>
<dbReference type="SUPFAM" id="SSF69318">
    <property type="entry name" value="Integrin alpha N-terminal domain"/>
    <property type="match status" value="1"/>
</dbReference>
<dbReference type="Gene3D" id="2.130.10.130">
    <property type="entry name" value="Integrin alpha, N-terminal"/>
    <property type="match status" value="1"/>
</dbReference>
<dbReference type="OrthoDB" id="5317514at2759"/>
<dbReference type="Pfam" id="PF20806">
    <property type="entry name" value="Integrin_A_Ig_3"/>
    <property type="match status" value="1"/>
</dbReference>
<dbReference type="InterPro" id="IPR013519">
    <property type="entry name" value="Int_alpha_beta-p"/>
</dbReference>
<proteinExistence type="inferred from homology"/>
<dbReference type="InterPro" id="IPR048286">
    <property type="entry name" value="Integrin_alpha_Ig-like_3"/>
</dbReference>
<evidence type="ECO:0000256" key="4">
    <source>
        <dbReference type="ARBA" id="ARBA00022729"/>
    </source>
</evidence>
<keyword evidence="7 14" id="KW-1133">Transmembrane helix</keyword>
<dbReference type="GO" id="GO:0007157">
    <property type="term" value="P:heterophilic cell-cell adhesion via plasma membrane cell adhesion molecules"/>
    <property type="evidence" value="ECO:0007669"/>
    <property type="project" value="UniProtKB-ARBA"/>
</dbReference>
<evidence type="ECO:0000259" key="18">
    <source>
        <dbReference type="Pfam" id="PF20806"/>
    </source>
</evidence>
<dbReference type="PROSITE" id="PS51470">
    <property type="entry name" value="FG_GAP"/>
    <property type="match status" value="4"/>
</dbReference>
<feature type="signal peptide" evidence="14">
    <location>
        <begin position="1"/>
        <end position="17"/>
    </location>
</feature>
<dbReference type="Pfam" id="PF08441">
    <property type="entry name" value="Integrin_A_Ig_1"/>
    <property type="match status" value="1"/>
</dbReference>
<dbReference type="EMBL" id="OV170230">
    <property type="protein sequence ID" value="CAH0715504.1"/>
    <property type="molecule type" value="Genomic_DNA"/>
</dbReference>
<dbReference type="Proteomes" id="UP000838878">
    <property type="component" value="Chromosome 10"/>
</dbReference>
<keyword evidence="3 14" id="KW-0812">Transmembrane</keyword>
<keyword evidence="4 14" id="KW-0732">Signal</keyword>
<feature type="chain" id="PRO_5039233250" description="Integrin alpha-PS1" evidence="14">
    <location>
        <begin position="18"/>
        <end position="1118"/>
    </location>
</feature>
<feature type="compositionally biased region" description="Basic and acidic residues" evidence="15">
    <location>
        <begin position="1101"/>
        <end position="1118"/>
    </location>
</feature>
<comment type="similarity">
    <text evidence="2 14">Belongs to the integrin alpha chain family.</text>
</comment>
<accession>A0A8J9U9F0</accession>
<feature type="domain" description="Integrin alpha first immunoglubulin-like" evidence="16">
    <location>
        <begin position="469"/>
        <end position="628"/>
    </location>
</feature>
<dbReference type="PANTHER" id="PTHR23220:SF122">
    <property type="entry name" value="INTEGRIN ALPHA-PS1"/>
    <property type="match status" value="1"/>
</dbReference>
<dbReference type="GO" id="GO:0048513">
    <property type="term" value="P:animal organ development"/>
    <property type="evidence" value="ECO:0007669"/>
    <property type="project" value="UniProtKB-ARBA"/>
</dbReference>
<gene>
    <name evidence="19" type="ORF">BINO364_LOCUS2422</name>
</gene>
<keyword evidence="9 14" id="KW-0472">Membrane</keyword>
<evidence type="ECO:0000256" key="13">
    <source>
        <dbReference type="PROSITE-ProRule" id="PRU00803"/>
    </source>
</evidence>
<dbReference type="Gene3D" id="2.60.40.1510">
    <property type="entry name" value="ntegrin, alpha v. Chain A, domain 3"/>
    <property type="match status" value="1"/>
</dbReference>
<dbReference type="Gene3D" id="2.60.40.1530">
    <property type="entry name" value="ntegrin, alpha v. Chain A, domain 4"/>
    <property type="match status" value="1"/>
</dbReference>
<dbReference type="InterPro" id="IPR013649">
    <property type="entry name" value="Integrin_alpha_Ig-like_1"/>
</dbReference>
<evidence type="ECO:0000256" key="11">
    <source>
        <dbReference type="ARBA" id="ARBA00023170"/>
    </source>
</evidence>
<evidence type="ECO:0000256" key="14">
    <source>
        <dbReference type="RuleBase" id="RU003762"/>
    </source>
</evidence>
<dbReference type="InterPro" id="IPR000413">
    <property type="entry name" value="Integrin_alpha"/>
</dbReference>
<feature type="transmembrane region" description="Helical" evidence="14">
    <location>
        <begin position="1060"/>
        <end position="1082"/>
    </location>
</feature>
<evidence type="ECO:0000256" key="12">
    <source>
        <dbReference type="ARBA" id="ARBA00023180"/>
    </source>
</evidence>
<protein>
    <recommendedName>
        <fullName evidence="21">Integrin alpha-PS1</fullName>
    </recommendedName>
</protein>
<dbReference type="InterPro" id="IPR048285">
    <property type="entry name" value="Integrin_alpha_Ig-like_2"/>
</dbReference>
<keyword evidence="5" id="KW-0677">Repeat</keyword>
<keyword evidence="11 14" id="KW-0675">Receptor</keyword>
<comment type="subcellular location">
    <subcellularLocation>
        <location evidence="1 14">Membrane</location>
        <topology evidence="1 14">Single-pass type I membrane protein</topology>
    </subcellularLocation>
</comment>
<keyword evidence="6 14" id="KW-0130">Cell adhesion</keyword>
<evidence type="ECO:0000313" key="20">
    <source>
        <dbReference type="Proteomes" id="UP000838878"/>
    </source>
</evidence>
<keyword evidence="10" id="KW-1015">Disulfide bond</keyword>
<dbReference type="InterPro" id="IPR028994">
    <property type="entry name" value="Integrin_alpha_N"/>
</dbReference>
<evidence type="ECO:0008006" key="21">
    <source>
        <dbReference type="Google" id="ProtNLM"/>
    </source>
</evidence>
<feature type="repeat" description="FG-GAP" evidence="13">
    <location>
        <begin position="23"/>
        <end position="88"/>
    </location>
</feature>
<evidence type="ECO:0000256" key="3">
    <source>
        <dbReference type="ARBA" id="ARBA00022692"/>
    </source>
</evidence>
<feature type="non-terminal residue" evidence="19">
    <location>
        <position position="1118"/>
    </location>
</feature>
<dbReference type="SUPFAM" id="SSF69179">
    <property type="entry name" value="Integrin domains"/>
    <property type="match status" value="3"/>
</dbReference>
<dbReference type="Gene3D" id="1.20.5.930">
    <property type="entry name" value="Bicelle-embedded integrin alpha(iib) transmembrane segment"/>
    <property type="match status" value="1"/>
</dbReference>
<feature type="domain" description="Integrin alpha second immunoglobulin-like" evidence="17">
    <location>
        <begin position="633"/>
        <end position="775"/>
    </location>
</feature>
<dbReference type="GO" id="GO:0033627">
    <property type="term" value="P:cell adhesion mediated by integrin"/>
    <property type="evidence" value="ECO:0007669"/>
    <property type="project" value="TreeGrafter"/>
</dbReference>
<evidence type="ECO:0000256" key="7">
    <source>
        <dbReference type="ARBA" id="ARBA00022989"/>
    </source>
</evidence>
<evidence type="ECO:0000256" key="8">
    <source>
        <dbReference type="ARBA" id="ARBA00023037"/>
    </source>
</evidence>